<dbReference type="Proteomes" id="UP001185704">
    <property type="component" value="Unassembled WGS sequence"/>
</dbReference>
<proteinExistence type="predicted"/>
<organism evidence="1 2">
    <name type="scientific">Bacteroides hominis</name>
    <dbReference type="NCBI Taxonomy" id="2763023"/>
    <lineage>
        <taxon>Bacteria</taxon>
        <taxon>Pseudomonadati</taxon>
        <taxon>Bacteroidota</taxon>
        <taxon>Bacteroidia</taxon>
        <taxon>Bacteroidales</taxon>
        <taxon>Bacteroidaceae</taxon>
        <taxon>Bacteroides</taxon>
    </lineage>
</organism>
<reference evidence="1" key="1">
    <citation type="submission" date="2023-09" db="EMBL/GenBank/DDBJ databases">
        <title>Upregulation of the cfiA carbapenemase gene in a Bacteroides hominis strain by the novel integrative and conjugative element Tn7563.</title>
        <authorList>
            <person name="Stubhaug T."/>
            <person name="Zecic N."/>
            <person name="Skaare D."/>
        </authorList>
    </citation>
    <scope>NUCLEOTIDE SEQUENCE [LARGE SCALE GENOMIC DNA]</scope>
    <source>
        <strain evidence="1">Tbg-245</strain>
    </source>
</reference>
<protein>
    <submittedName>
        <fullName evidence="1">Uncharacterized protein</fullName>
    </submittedName>
</protein>
<evidence type="ECO:0000313" key="1">
    <source>
        <dbReference type="EMBL" id="MDV6162521.1"/>
    </source>
</evidence>
<sequence length="205" mass="24084">MDKEWNLKAKRMNLYNQIKYNGYHINIYYDDDAGSPRKMFDNLGTLYTAHRRYRPEKEFDEHFDIDKVFDGRIGNFRGSFLKEYIALPVYLYEHSGTTVSTSPFSCPWDSGFFGIIAVPLDKVRREYGWKNITVERRKRIEEYLQGEIKTLDDYYTGEVFGYCITPEDDDSNELDSCWGFYGTDSLKEMEAECRHIIDGLDKAAA</sequence>
<comment type="caution">
    <text evidence="1">The sequence shown here is derived from an EMBL/GenBank/DDBJ whole genome shotgun (WGS) entry which is preliminary data.</text>
</comment>
<name>A0ABU4A2A8_9BACE</name>
<evidence type="ECO:0000313" key="2">
    <source>
        <dbReference type="Proteomes" id="UP001185704"/>
    </source>
</evidence>
<dbReference type="EMBL" id="JAWLJK010000001">
    <property type="protein sequence ID" value="MDV6162521.1"/>
    <property type="molecule type" value="Genomic_DNA"/>
</dbReference>
<gene>
    <name evidence="1" type="ORF">R3O81_00275</name>
</gene>
<keyword evidence="2" id="KW-1185">Reference proteome</keyword>
<accession>A0ABU4A2A8</accession>